<evidence type="ECO:0000256" key="1">
    <source>
        <dbReference type="SAM" id="MobiDB-lite"/>
    </source>
</evidence>
<feature type="region of interest" description="Disordered" evidence="1">
    <location>
        <begin position="1"/>
        <end position="39"/>
    </location>
</feature>
<gene>
    <name evidence="2" type="ORF">P167DRAFT_548575</name>
</gene>
<evidence type="ECO:0000313" key="2">
    <source>
        <dbReference type="EMBL" id="RPB08808.1"/>
    </source>
</evidence>
<sequence length="730" mass="83552">MTRNTNKNKDRKQIQLTDPMPVKVEDQPRRTTGLSPSPVAIKNECKLHDVAQSKADEKDIKMECQQDIKMEDQQHIKQENRQYIKHEDGQRIKQEYGLHIKQEYGQHIKEEYGWCIKQEDGRYIKTDVQRRHTTSSSAFYPSSYHDLIKKGKEIIYTPTSTICPSPNSSAFKREYGYLPAGSSKTDLAMKENRLHHGFPSYTFDSNDIDVAMKENRLHHGSASERFDSYDTDLMMKENQLHHEPQTQPTILQQAHIHQPPVLPRGWKPPVDPEPDHGATYTIPNYKDILLWPASLKHYIARSFEDILPEEWDAVYKELHAIIFEAVKDDVYLCVDWDKMPLPNVIRHDIRIAELRKLRKEIEVLDELQRIEDKERERVWENRRMEREKKYTPKVENPGPSSPPNITVKREQDFKSGLEKEQNDLSSHGGRRQAQRMQQAVKDEVPDSDDDHRSEACFRLSDNSELDYTHEPHGMNTSDHPELAAMNGLHLKATTRQNHDYSLWDTEQLHPNDSISQVGSHSSREDFYDTASTPRGRKTFTFNNNEQTSGIKTAYRLEDSSVSLMALDEGATARSALSSNHDSNGGVPIQHSERNTQENRKRSDAGPRQRGDRVHFQPYASQNRDTMSTGCPSNERPIARMNSHSASIKIQASICTPGSVPTQGQGGSLEQTGGESTYSHSGSQSNSAWHSYTASDVARSDAATTRRQPARTPITKTETTDLTENEWNDAF</sequence>
<reference evidence="2 3" key="1">
    <citation type="journal article" date="2018" name="Nat. Ecol. Evol.">
        <title>Pezizomycetes genomes reveal the molecular basis of ectomycorrhizal truffle lifestyle.</title>
        <authorList>
            <person name="Murat C."/>
            <person name="Payen T."/>
            <person name="Noel B."/>
            <person name="Kuo A."/>
            <person name="Morin E."/>
            <person name="Chen J."/>
            <person name="Kohler A."/>
            <person name="Krizsan K."/>
            <person name="Balestrini R."/>
            <person name="Da Silva C."/>
            <person name="Montanini B."/>
            <person name="Hainaut M."/>
            <person name="Levati E."/>
            <person name="Barry K.W."/>
            <person name="Belfiori B."/>
            <person name="Cichocki N."/>
            <person name="Clum A."/>
            <person name="Dockter R.B."/>
            <person name="Fauchery L."/>
            <person name="Guy J."/>
            <person name="Iotti M."/>
            <person name="Le Tacon F."/>
            <person name="Lindquist E.A."/>
            <person name="Lipzen A."/>
            <person name="Malagnac F."/>
            <person name="Mello A."/>
            <person name="Molinier V."/>
            <person name="Miyauchi S."/>
            <person name="Poulain J."/>
            <person name="Riccioni C."/>
            <person name="Rubini A."/>
            <person name="Sitrit Y."/>
            <person name="Splivallo R."/>
            <person name="Traeger S."/>
            <person name="Wang M."/>
            <person name="Zifcakova L."/>
            <person name="Wipf D."/>
            <person name="Zambonelli A."/>
            <person name="Paolocci F."/>
            <person name="Nowrousian M."/>
            <person name="Ottonello S."/>
            <person name="Baldrian P."/>
            <person name="Spatafora J.W."/>
            <person name="Henrissat B."/>
            <person name="Nagy L.G."/>
            <person name="Aury J.M."/>
            <person name="Wincker P."/>
            <person name="Grigoriev I.V."/>
            <person name="Bonfante P."/>
            <person name="Martin F.M."/>
        </authorList>
    </citation>
    <scope>NUCLEOTIDE SEQUENCE [LARGE SCALE GENOMIC DNA]</scope>
    <source>
        <strain evidence="2 3">CCBAS932</strain>
    </source>
</reference>
<name>A0A3N4KH81_9PEZI</name>
<keyword evidence="3" id="KW-1185">Reference proteome</keyword>
<feature type="compositionally biased region" description="Polar residues" evidence="1">
    <location>
        <begin position="655"/>
        <end position="693"/>
    </location>
</feature>
<feature type="compositionally biased region" description="Basic and acidic residues" evidence="1">
    <location>
        <begin position="590"/>
        <end position="614"/>
    </location>
</feature>
<dbReference type="InParanoid" id="A0A3N4KH81"/>
<feature type="region of interest" description="Disordered" evidence="1">
    <location>
        <begin position="414"/>
        <end position="453"/>
    </location>
</feature>
<feature type="region of interest" description="Disordered" evidence="1">
    <location>
        <begin position="655"/>
        <end position="730"/>
    </location>
</feature>
<proteinExistence type="predicted"/>
<protein>
    <submittedName>
        <fullName evidence="2">Uncharacterized protein</fullName>
    </submittedName>
</protein>
<dbReference type="OrthoDB" id="5405809at2759"/>
<feature type="region of interest" description="Disordered" evidence="1">
    <location>
        <begin position="572"/>
        <end position="637"/>
    </location>
</feature>
<feature type="compositionally biased region" description="Acidic residues" evidence="1">
    <location>
        <begin position="720"/>
        <end position="730"/>
    </location>
</feature>
<organism evidence="2 3">
    <name type="scientific">Morchella conica CCBAS932</name>
    <dbReference type="NCBI Taxonomy" id="1392247"/>
    <lineage>
        <taxon>Eukaryota</taxon>
        <taxon>Fungi</taxon>
        <taxon>Dikarya</taxon>
        <taxon>Ascomycota</taxon>
        <taxon>Pezizomycotina</taxon>
        <taxon>Pezizomycetes</taxon>
        <taxon>Pezizales</taxon>
        <taxon>Morchellaceae</taxon>
        <taxon>Morchella</taxon>
    </lineage>
</organism>
<feature type="compositionally biased region" description="Polar residues" evidence="1">
    <location>
        <begin position="618"/>
        <end position="631"/>
    </location>
</feature>
<evidence type="ECO:0000313" key="3">
    <source>
        <dbReference type="Proteomes" id="UP000277580"/>
    </source>
</evidence>
<feature type="region of interest" description="Disordered" evidence="1">
    <location>
        <begin position="388"/>
        <end position="407"/>
    </location>
</feature>
<dbReference type="Proteomes" id="UP000277580">
    <property type="component" value="Unassembled WGS sequence"/>
</dbReference>
<accession>A0A3N4KH81</accession>
<dbReference type="EMBL" id="ML119158">
    <property type="protein sequence ID" value="RPB08808.1"/>
    <property type="molecule type" value="Genomic_DNA"/>
</dbReference>
<feature type="compositionally biased region" description="Basic and acidic residues" evidence="1">
    <location>
        <begin position="440"/>
        <end position="453"/>
    </location>
</feature>
<dbReference type="AlphaFoldDB" id="A0A3N4KH81"/>